<dbReference type="InterPro" id="IPR026139">
    <property type="entry name" value="GOLM1/CASC4"/>
</dbReference>
<evidence type="ECO:0000256" key="5">
    <source>
        <dbReference type="ARBA" id="ARBA00022989"/>
    </source>
</evidence>
<gene>
    <name evidence="11" type="ORF">PUN28_014536</name>
</gene>
<feature type="transmembrane region" description="Helical" evidence="10">
    <location>
        <begin position="16"/>
        <end position="35"/>
    </location>
</feature>
<reference evidence="11 12" key="1">
    <citation type="submission" date="2023-03" db="EMBL/GenBank/DDBJ databases">
        <title>High recombination rates correlate with genetic variation in Cardiocondyla obscurior ants.</title>
        <authorList>
            <person name="Errbii M."/>
        </authorList>
    </citation>
    <scope>NUCLEOTIDE SEQUENCE [LARGE SCALE GENOMIC DNA]</scope>
    <source>
        <strain evidence="11">Alpha-2009</strain>
        <tissue evidence="11">Whole body</tissue>
    </source>
</reference>
<dbReference type="Proteomes" id="UP001430953">
    <property type="component" value="Unassembled WGS sequence"/>
</dbReference>
<comment type="caution">
    <text evidence="11">The sequence shown here is derived from an EMBL/GenBank/DDBJ whole genome shotgun (WGS) entry which is preliminary data.</text>
</comment>
<evidence type="ECO:0000256" key="10">
    <source>
        <dbReference type="SAM" id="Phobius"/>
    </source>
</evidence>
<evidence type="ECO:0000313" key="11">
    <source>
        <dbReference type="EMBL" id="KAL0109537.1"/>
    </source>
</evidence>
<feature type="compositionally biased region" description="Basic and acidic residues" evidence="9">
    <location>
        <begin position="269"/>
        <end position="281"/>
    </location>
</feature>
<evidence type="ECO:0000256" key="8">
    <source>
        <dbReference type="SAM" id="Coils"/>
    </source>
</evidence>
<accession>A0AAW2F5W6</accession>
<sequence>MGIDGMRFGGGRCPPLLVGGLILVCLMLVCSWWTLSSENLDLIRQIEELNEQVKISAEERDQCVTLRDTLEKRFKHSEDEIASLHVRLEQQADFKKKNEELEESMTMCKSELDSLSKLDATKTATLETLRLDKDTLNTQLDVKRDENKKLQEEVERLIGEIDQLKLNCNSPAEKKDTPNLQPPSTVVINKSQLHPVPESAVKISVAGLRVETESKQTNGTSNNVVEQNIPIASDLEDPENRARDNNGDDIQSTEETMLLPDNYDEEDKMQDTTKKSRDKIM</sequence>
<dbReference type="AlphaFoldDB" id="A0AAW2F5W6"/>
<evidence type="ECO:0008006" key="13">
    <source>
        <dbReference type="Google" id="ProtNLM"/>
    </source>
</evidence>
<dbReference type="EMBL" id="JADYXP020000015">
    <property type="protein sequence ID" value="KAL0109537.1"/>
    <property type="molecule type" value="Genomic_DNA"/>
</dbReference>
<evidence type="ECO:0000256" key="9">
    <source>
        <dbReference type="SAM" id="MobiDB-lite"/>
    </source>
</evidence>
<protein>
    <recommendedName>
        <fullName evidence="13">Golgi membrane protein 1</fullName>
    </recommendedName>
</protein>
<organism evidence="11 12">
    <name type="scientific">Cardiocondyla obscurior</name>
    <dbReference type="NCBI Taxonomy" id="286306"/>
    <lineage>
        <taxon>Eukaryota</taxon>
        <taxon>Metazoa</taxon>
        <taxon>Ecdysozoa</taxon>
        <taxon>Arthropoda</taxon>
        <taxon>Hexapoda</taxon>
        <taxon>Insecta</taxon>
        <taxon>Pterygota</taxon>
        <taxon>Neoptera</taxon>
        <taxon>Endopterygota</taxon>
        <taxon>Hymenoptera</taxon>
        <taxon>Apocrita</taxon>
        <taxon>Aculeata</taxon>
        <taxon>Formicoidea</taxon>
        <taxon>Formicidae</taxon>
        <taxon>Myrmicinae</taxon>
        <taxon>Cardiocondyla</taxon>
    </lineage>
</organism>
<proteinExistence type="inferred from homology"/>
<evidence type="ECO:0000313" key="12">
    <source>
        <dbReference type="Proteomes" id="UP001430953"/>
    </source>
</evidence>
<evidence type="ECO:0000256" key="6">
    <source>
        <dbReference type="ARBA" id="ARBA00023054"/>
    </source>
</evidence>
<evidence type="ECO:0000256" key="3">
    <source>
        <dbReference type="ARBA" id="ARBA00022692"/>
    </source>
</evidence>
<feature type="coiled-coil region" evidence="8">
    <location>
        <begin position="98"/>
        <end position="167"/>
    </location>
</feature>
<keyword evidence="7 10" id="KW-0472">Membrane</keyword>
<feature type="region of interest" description="Disordered" evidence="9">
    <location>
        <begin position="213"/>
        <end position="281"/>
    </location>
</feature>
<dbReference type="GO" id="GO:0016020">
    <property type="term" value="C:membrane"/>
    <property type="evidence" value="ECO:0007669"/>
    <property type="project" value="UniProtKB-SubCell"/>
</dbReference>
<evidence type="ECO:0000256" key="4">
    <source>
        <dbReference type="ARBA" id="ARBA00022968"/>
    </source>
</evidence>
<evidence type="ECO:0000256" key="2">
    <source>
        <dbReference type="ARBA" id="ARBA00007474"/>
    </source>
</evidence>
<name>A0AAW2F5W6_9HYME</name>
<keyword evidence="6 8" id="KW-0175">Coiled coil</keyword>
<dbReference type="PRINTS" id="PR02084">
    <property type="entry name" value="GOLM1CASC4"/>
</dbReference>
<feature type="compositionally biased region" description="Polar residues" evidence="9">
    <location>
        <begin position="215"/>
        <end position="226"/>
    </location>
</feature>
<keyword evidence="5 10" id="KW-1133">Transmembrane helix</keyword>
<comment type="similarity">
    <text evidence="2">Belongs to the GOLM family.</text>
</comment>
<keyword evidence="4" id="KW-0735">Signal-anchor</keyword>
<keyword evidence="3 10" id="KW-0812">Transmembrane</keyword>
<evidence type="ECO:0000256" key="1">
    <source>
        <dbReference type="ARBA" id="ARBA00004606"/>
    </source>
</evidence>
<keyword evidence="12" id="KW-1185">Reference proteome</keyword>
<evidence type="ECO:0000256" key="7">
    <source>
        <dbReference type="ARBA" id="ARBA00023136"/>
    </source>
</evidence>
<comment type="subcellular location">
    <subcellularLocation>
        <location evidence="1">Membrane</location>
        <topology evidence="1">Single-pass type II membrane protein</topology>
    </subcellularLocation>
</comment>